<dbReference type="GO" id="GO:0005829">
    <property type="term" value="C:cytosol"/>
    <property type="evidence" value="ECO:0007669"/>
    <property type="project" value="TreeGrafter"/>
</dbReference>
<name>A0A9D5HFD9_9LILI</name>
<gene>
    <name evidence="11" type="ORF">J5N97_016429</name>
</gene>
<evidence type="ECO:0000256" key="2">
    <source>
        <dbReference type="ARBA" id="ARBA00022527"/>
    </source>
</evidence>
<dbReference type="GO" id="GO:0016020">
    <property type="term" value="C:membrane"/>
    <property type="evidence" value="ECO:0007669"/>
    <property type="project" value="TreeGrafter"/>
</dbReference>
<keyword evidence="12" id="KW-1185">Reference proteome</keyword>
<accession>A0A9D5HFD9</accession>
<dbReference type="InterPro" id="IPR056281">
    <property type="entry name" value="MIT_ATG1a/b/c"/>
</dbReference>
<evidence type="ECO:0000256" key="1">
    <source>
        <dbReference type="ARBA" id="ARBA00006234"/>
    </source>
</evidence>
<keyword evidence="2" id="KW-0723">Serine/threonine-protein kinase</keyword>
<keyword evidence="5" id="KW-0418">Kinase</keyword>
<dbReference type="SMART" id="SM00220">
    <property type="entry name" value="S_TKc"/>
    <property type="match status" value="1"/>
</dbReference>
<proteinExistence type="inferred from homology"/>
<comment type="function">
    <text evidence="7">CIPK serine-threonine protein kinases interact with CBL proteins. Binding of a CBL protein to the regulatory NAF domain of CIPK protein lead to the activation of the kinase in a calcium-dependent manner.</text>
</comment>
<evidence type="ECO:0000256" key="8">
    <source>
        <dbReference type="PROSITE-ProRule" id="PRU10141"/>
    </source>
</evidence>
<dbReference type="Gene3D" id="1.10.510.10">
    <property type="entry name" value="Transferase(Phosphotransferase) domain 1"/>
    <property type="match status" value="1"/>
</dbReference>
<organism evidence="11 12">
    <name type="scientific">Dioscorea zingiberensis</name>
    <dbReference type="NCBI Taxonomy" id="325984"/>
    <lineage>
        <taxon>Eukaryota</taxon>
        <taxon>Viridiplantae</taxon>
        <taxon>Streptophyta</taxon>
        <taxon>Embryophyta</taxon>
        <taxon>Tracheophyta</taxon>
        <taxon>Spermatophyta</taxon>
        <taxon>Magnoliopsida</taxon>
        <taxon>Liliopsida</taxon>
        <taxon>Dioscoreales</taxon>
        <taxon>Dioscoreaceae</taxon>
        <taxon>Dioscorea</taxon>
    </lineage>
</organism>
<feature type="domain" description="Protein kinase" evidence="10">
    <location>
        <begin position="12"/>
        <end position="270"/>
    </location>
</feature>
<dbReference type="PANTHER" id="PTHR24348">
    <property type="entry name" value="SERINE/THREONINE-PROTEIN KINASE UNC-51-RELATED"/>
    <property type="match status" value="1"/>
</dbReference>
<feature type="region of interest" description="Disordered" evidence="9">
    <location>
        <begin position="387"/>
        <end position="418"/>
    </location>
</feature>
<dbReference type="PANTHER" id="PTHR24348:SF22">
    <property type="entry name" value="NON-SPECIFIC SERINE_THREONINE PROTEIN KINASE"/>
    <property type="match status" value="1"/>
</dbReference>
<dbReference type="GO" id="GO:0005524">
    <property type="term" value="F:ATP binding"/>
    <property type="evidence" value="ECO:0007669"/>
    <property type="project" value="UniProtKB-UniRule"/>
</dbReference>
<dbReference type="GO" id="GO:0004674">
    <property type="term" value="F:protein serine/threonine kinase activity"/>
    <property type="evidence" value="ECO:0007669"/>
    <property type="project" value="UniProtKB-KW"/>
</dbReference>
<dbReference type="FunFam" id="1.10.510.10:FF:000571">
    <property type="entry name" value="Maternal embryonic leucine zipper kinase"/>
    <property type="match status" value="1"/>
</dbReference>
<keyword evidence="6 8" id="KW-0067">ATP-binding</keyword>
<dbReference type="Pfam" id="PF00069">
    <property type="entry name" value="Pkinase"/>
    <property type="match status" value="1"/>
</dbReference>
<evidence type="ECO:0000313" key="12">
    <source>
        <dbReference type="Proteomes" id="UP001085076"/>
    </source>
</evidence>
<dbReference type="GO" id="GO:0000407">
    <property type="term" value="C:phagophore assembly site"/>
    <property type="evidence" value="ECO:0007669"/>
    <property type="project" value="TreeGrafter"/>
</dbReference>
<evidence type="ECO:0000256" key="6">
    <source>
        <dbReference type="ARBA" id="ARBA00022840"/>
    </source>
</evidence>
<evidence type="ECO:0000259" key="10">
    <source>
        <dbReference type="PROSITE" id="PS50011"/>
    </source>
</evidence>
<dbReference type="AlphaFoldDB" id="A0A9D5HFD9"/>
<evidence type="ECO:0000256" key="4">
    <source>
        <dbReference type="ARBA" id="ARBA00022741"/>
    </source>
</evidence>
<evidence type="ECO:0000256" key="9">
    <source>
        <dbReference type="SAM" id="MobiDB-lite"/>
    </source>
</evidence>
<dbReference type="Pfam" id="PF24497">
    <property type="entry name" value="MIT_ATG1"/>
    <property type="match status" value="1"/>
</dbReference>
<dbReference type="Proteomes" id="UP001085076">
    <property type="component" value="Miscellaneous, Linkage group lg04"/>
</dbReference>
<dbReference type="PROSITE" id="PS50011">
    <property type="entry name" value="PROTEIN_KINASE_DOM"/>
    <property type="match status" value="1"/>
</dbReference>
<dbReference type="GO" id="GO:0005776">
    <property type="term" value="C:autophagosome"/>
    <property type="evidence" value="ECO:0007669"/>
    <property type="project" value="TreeGrafter"/>
</dbReference>
<evidence type="ECO:0000256" key="5">
    <source>
        <dbReference type="ARBA" id="ARBA00022777"/>
    </source>
</evidence>
<dbReference type="OrthoDB" id="346907at2759"/>
<dbReference type="FunFam" id="3.30.200.20:FF:000003">
    <property type="entry name" value="Non-specific serine/threonine protein kinase"/>
    <property type="match status" value="1"/>
</dbReference>
<dbReference type="SUPFAM" id="SSF56112">
    <property type="entry name" value="Protein kinase-like (PK-like)"/>
    <property type="match status" value="1"/>
</dbReference>
<reference evidence="11" key="2">
    <citation type="journal article" date="2022" name="Hortic Res">
        <title>The genome of Dioscorea zingiberensis sheds light on the biosynthesis, origin and evolution of the medicinally important diosgenin saponins.</title>
        <authorList>
            <person name="Li Y."/>
            <person name="Tan C."/>
            <person name="Li Z."/>
            <person name="Guo J."/>
            <person name="Li S."/>
            <person name="Chen X."/>
            <person name="Wang C."/>
            <person name="Dai X."/>
            <person name="Yang H."/>
            <person name="Song W."/>
            <person name="Hou L."/>
            <person name="Xu J."/>
            <person name="Tong Z."/>
            <person name="Xu A."/>
            <person name="Yuan X."/>
            <person name="Wang W."/>
            <person name="Yang Q."/>
            <person name="Chen L."/>
            <person name="Sun Z."/>
            <person name="Wang K."/>
            <person name="Pan B."/>
            <person name="Chen J."/>
            <person name="Bao Y."/>
            <person name="Liu F."/>
            <person name="Qi X."/>
            <person name="Gang D.R."/>
            <person name="Wen J."/>
            <person name="Li J."/>
        </authorList>
    </citation>
    <scope>NUCLEOTIDE SEQUENCE</scope>
    <source>
        <strain evidence="11">Dzin_1.0</strain>
    </source>
</reference>
<evidence type="ECO:0000313" key="11">
    <source>
        <dbReference type="EMBL" id="KAJ0974464.1"/>
    </source>
</evidence>
<dbReference type="InterPro" id="IPR008271">
    <property type="entry name" value="Ser/Thr_kinase_AS"/>
</dbReference>
<evidence type="ECO:0000256" key="7">
    <source>
        <dbReference type="ARBA" id="ARBA00058225"/>
    </source>
</evidence>
<dbReference type="PROSITE" id="PS00107">
    <property type="entry name" value="PROTEIN_KINASE_ATP"/>
    <property type="match status" value="1"/>
</dbReference>
<reference evidence="11" key="1">
    <citation type="submission" date="2021-03" db="EMBL/GenBank/DDBJ databases">
        <authorList>
            <person name="Li Z."/>
            <person name="Yang C."/>
        </authorList>
    </citation>
    <scope>NUCLEOTIDE SEQUENCE</scope>
    <source>
        <strain evidence="11">Dzin_1.0</strain>
        <tissue evidence="11">Leaf</tissue>
    </source>
</reference>
<protein>
    <recommendedName>
        <fullName evidence="10">Protein kinase domain-containing protein</fullName>
    </recommendedName>
</protein>
<comment type="similarity">
    <text evidence="1">Belongs to the protein kinase superfamily. CAMK Ser/Thr protein kinase family. SNF1 subfamily.</text>
</comment>
<dbReference type="GO" id="GO:0010506">
    <property type="term" value="P:regulation of autophagy"/>
    <property type="evidence" value="ECO:0007669"/>
    <property type="project" value="InterPro"/>
</dbReference>
<dbReference type="CDD" id="cd14009">
    <property type="entry name" value="STKc_ATG1_ULK_like"/>
    <property type="match status" value="1"/>
</dbReference>
<dbReference type="InterPro" id="IPR011009">
    <property type="entry name" value="Kinase-like_dom_sf"/>
</dbReference>
<dbReference type="InterPro" id="IPR017441">
    <property type="entry name" value="Protein_kinase_ATP_BS"/>
</dbReference>
<dbReference type="GO" id="GO:0000045">
    <property type="term" value="P:autophagosome assembly"/>
    <property type="evidence" value="ECO:0007669"/>
    <property type="project" value="TreeGrafter"/>
</dbReference>
<dbReference type="EMBL" id="JAGGNH010000004">
    <property type="protein sequence ID" value="KAJ0974464.1"/>
    <property type="molecule type" value="Genomic_DNA"/>
</dbReference>
<keyword evidence="4 8" id="KW-0547">Nucleotide-binding</keyword>
<dbReference type="InterPro" id="IPR045269">
    <property type="entry name" value="Atg1-like"/>
</dbReference>
<sequence length="641" mass="71378">MAELAGRVIGDYMLGPKIGSGSFAVVWRGRHRHTGMEVAVKEIDKQQLSPKVHDSLLKEIAILRHVSHPNIVRFHHAILTEERIYLVLEYCDGGDLAAYIQRHGRVSEAVARHFLRHLASGLQVLQANNLIHRDLKPQNLLLSSNGETPVLKIGDFGFARYLMPQGLADTLCGSPLYMAPEIIQNKKYDAKADLWSVGAILYQLVTGKPPFDGTNQFQLFQNILNSGELKFPQDVLGDLHPDCVDLCKRLLRREPVERLAFEEFFNHKFLDIQRLSGCVESVQNTADDKVGKVPDCAPSSSSNADGLQAESMDQRVFGLFTSKVTDSLEAIEQEYVLVHPHFASTENLLSSIETSWQETSGAKLPSWKISKGTSAQAQKEEEAITSVCLSERRRDHMSAHSSAPRESSVAEDPQGASSLHPSTRLQFLYQYIRAITDVAQEKLTAGLHLESFSIELVALAVWQEALRVCTCWMPSAKGKALDTSPPNTFEPQKDDGSFPNPVDDVDFRNPYSVCTWAECGFINAYELAEKISDKFQNIDGDILMPDAMEILFQTALCAGKSGAADELMGNRSRAVASYSRAITLLAFILFEATSLPLNPPFILSPLDKQRIHRYIVNLRAHLNRSLMEEPVTKQAHDSTHE</sequence>
<evidence type="ECO:0000256" key="3">
    <source>
        <dbReference type="ARBA" id="ARBA00022679"/>
    </source>
</evidence>
<dbReference type="InterPro" id="IPR000719">
    <property type="entry name" value="Prot_kinase_dom"/>
</dbReference>
<keyword evidence="3" id="KW-0808">Transferase</keyword>
<dbReference type="PROSITE" id="PS00108">
    <property type="entry name" value="PROTEIN_KINASE_ST"/>
    <property type="match status" value="1"/>
</dbReference>
<feature type="binding site" evidence="8">
    <location>
        <position position="41"/>
    </location>
    <ligand>
        <name>ATP</name>
        <dbReference type="ChEBI" id="CHEBI:30616"/>
    </ligand>
</feature>
<comment type="caution">
    <text evidence="11">The sequence shown here is derived from an EMBL/GenBank/DDBJ whole genome shotgun (WGS) entry which is preliminary data.</text>
</comment>